<reference evidence="1" key="1">
    <citation type="submission" date="2024-09" db="EMBL/GenBank/DDBJ databases">
        <title>Black Yeasts Isolated from many extreme environments.</title>
        <authorList>
            <person name="Coleine C."/>
            <person name="Stajich J.E."/>
            <person name="Selbmann L."/>
        </authorList>
    </citation>
    <scope>NUCLEOTIDE SEQUENCE</scope>
    <source>
        <strain evidence="1">CCFEE 5737</strain>
    </source>
</reference>
<protein>
    <submittedName>
        <fullName evidence="1">Uncharacterized protein</fullName>
    </submittedName>
</protein>
<dbReference type="Proteomes" id="UP001186974">
    <property type="component" value="Unassembled WGS sequence"/>
</dbReference>
<sequence length="199" mass="22506">WGQWICAFAPSFTVISNILPFFFVIFSLFNGVVRPYSQIPAFWRYWLYYLNPSTYWIQGVLAATLAHQPVECTPQELATFNLPPGQTCQSYAGAYVARAGGYLVNNPADIQADCGYCQYANGVEFMHTLNTTPGDKWRDFGIFLAFCISNWALVYFFIYTVRIKGWKFGFGFIFGGMGKAVGRVKGMFSKGKKSEESEK</sequence>
<keyword evidence="2" id="KW-1185">Reference proteome</keyword>
<accession>A0ACC3D386</accession>
<comment type="caution">
    <text evidence="1">The sequence shown here is derived from an EMBL/GenBank/DDBJ whole genome shotgun (WGS) entry which is preliminary data.</text>
</comment>
<proteinExistence type="predicted"/>
<dbReference type="EMBL" id="JAWDJW010008008">
    <property type="protein sequence ID" value="KAK3061188.1"/>
    <property type="molecule type" value="Genomic_DNA"/>
</dbReference>
<name>A0ACC3D386_9PEZI</name>
<feature type="non-terminal residue" evidence="1">
    <location>
        <position position="1"/>
    </location>
</feature>
<gene>
    <name evidence="1" type="ORF">LTS18_006824</name>
</gene>
<evidence type="ECO:0000313" key="2">
    <source>
        <dbReference type="Proteomes" id="UP001186974"/>
    </source>
</evidence>
<organism evidence="1 2">
    <name type="scientific">Coniosporium uncinatum</name>
    <dbReference type="NCBI Taxonomy" id="93489"/>
    <lineage>
        <taxon>Eukaryota</taxon>
        <taxon>Fungi</taxon>
        <taxon>Dikarya</taxon>
        <taxon>Ascomycota</taxon>
        <taxon>Pezizomycotina</taxon>
        <taxon>Dothideomycetes</taxon>
        <taxon>Dothideomycetes incertae sedis</taxon>
        <taxon>Coniosporium</taxon>
    </lineage>
</organism>
<evidence type="ECO:0000313" key="1">
    <source>
        <dbReference type="EMBL" id="KAK3061188.1"/>
    </source>
</evidence>